<gene>
    <name evidence="2" type="ORF">Bealeia1_00924</name>
</gene>
<feature type="transmembrane region" description="Helical" evidence="1">
    <location>
        <begin position="533"/>
        <end position="552"/>
    </location>
</feature>
<dbReference type="Gene3D" id="3.30.70.1440">
    <property type="entry name" value="Multidrug efflux transporter AcrB pore domain"/>
    <property type="match status" value="1"/>
</dbReference>
<proteinExistence type="predicted"/>
<protein>
    <submittedName>
        <fullName evidence="2">Multidrug efflux pump subunit AcrB</fullName>
    </submittedName>
</protein>
<dbReference type="SUPFAM" id="SSF82693">
    <property type="entry name" value="Multidrug efflux transporter AcrB pore domain, PN1, PN2, PC1 and PC2 subdomains"/>
    <property type="match status" value="2"/>
</dbReference>
<sequence>MNQMLEATLGRSRTLLALFFMILFAGLWSYITISRESAPDVKIPLIFVTISQEGISPEDSQRLLLRPLEQQIRTIEGIKEIRGNAYENGGMLIVEFRAGHNVDKARNDVREKVDLAKSKLPTEAKEPIVNELSFSQFPVLVIKLSGDVPPRKLYQISKDLKEEIEARVSSVLSATVVGDREDVVEILVDPAKLETYNITLDAVMALFNRNNLVVSAGTLDTDKGKFSVRVPGLIESVEDMKSVPITVNGDAVVTLADVASLRKTYKDASTFARDRGKSAVAIEVSKRTGENIIETVAAVKAVVSEMQQKWPEQLQIAYAQDQSDQIVDMLRDLQNNLIFAVILVMAVIVIALGWRSAVLVGLSVPGAFLAGVLVLDLLGMTLNIVVLFSLILSVGMLVDGAIIVVEYADRKMMEDVPRKEAFIQAAQRMAWPVIVSIATILVVFLPLLFWPGVVGQFMKYLPITLLAVLTASILMALLFVPALGFYLGGISKEHAQHYKEMIVTTEEGDLTQLKGFTGWYFQILEKSLNHSKAVLAGSFGLLVGVIILYSFLGVGVEFFPNVEPEQAAIHVHARGNLSMKEQDGLVKSVEDRILDMKELKSIYTRVGKPDMSKGGSTGQGGDEAEDTIGVITLEFSDWQTRRKVEDILADILKKTKDIPGIYVEPRADKPGPSHGKPIELNVFSSISGEIPKAVEKIRAHMDQMKGLRDIEDTRPIPGIRWDMNIDRAQAAKFDATVELVGAGIRLVTNGYKVSTYRPDDAIDEVDIVLRYPEAYRTIEQLDKVRVRTQLGLIPISNFVTRTAVPKVGFIQRSNGKEVDNIKADVALGVLPNDKVNEIKTWLKTADLGEHIRVEFKGEDEDQKETGDFLIKAFLLAIAMIVIILVTQFNSFFHACLVMSAVIMSTAGVLMGLIIMQEPFGIVMGGIGIIALAGIIVSNNVILIDTYQHLEKQFTDMKVVVLRTGVQRLRPVILTKLTVILGLLPIMFAMNIDFVKAEITIGAPATQWWIQLSTAIVFGVLFASPLTLIVTPCALWAHAQWQEKRVKKKQARSA</sequence>
<feature type="transmembrane region" description="Helical" evidence="1">
    <location>
        <begin position="972"/>
        <end position="991"/>
    </location>
</feature>
<dbReference type="RefSeq" id="WP_331255567.1">
    <property type="nucleotide sequence ID" value="NZ_CP133270.1"/>
</dbReference>
<dbReference type="InterPro" id="IPR001036">
    <property type="entry name" value="Acrflvin-R"/>
</dbReference>
<feature type="transmembrane region" description="Helical" evidence="1">
    <location>
        <begin position="337"/>
        <end position="354"/>
    </location>
</feature>
<dbReference type="PRINTS" id="PR00702">
    <property type="entry name" value="ACRIFLAVINRP"/>
</dbReference>
<name>A0ABZ2C4S7_9PROT</name>
<feature type="transmembrane region" description="Helical" evidence="1">
    <location>
        <begin position="359"/>
        <end position="378"/>
    </location>
</feature>
<keyword evidence="1" id="KW-1133">Transmembrane helix</keyword>
<feature type="transmembrane region" description="Helical" evidence="1">
    <location>
        <begin position="384"/>
        <end position="408"/>
    </location>
</feature>
<dbReference type="PANTHER" id="PTHR32063:SF0">
    <property type="entry name" value="SWARMING MOTILITY PROTEIN SWRC"/>
    <property type="match status" value="1"/>
</dbReference>
<dbReference type="SUPFAM" id="SSF82714">
    <property type="entry name" value="Multidrug efflux transporter AcrB TolC docking domain, DN and DC subdomains"/>
    <property type="match status" value="1"/>
</dbReference>
<keyword evidence="1" id="KW-0472">Membrane</keyword>
<dbReference type="Proteomes" id="UP001330434">
    <property type="component" value="Chromosome"/>
</dbReference>
<dbReference type="PANTHER" id="PTHR32063">
    <property type="match status" value="1"/>
</dbReference>
<feature type="transmembrane region" description="Helical" evidence="1">
    <location>
        <begin position="921"/>
        <end position="943"/>
    </location>
</feature>
<dbReference type="InterPro" id="IPR027463">
    <property type="entry name" value="AcrB_DN_DC_subdom"/>
</dbReference>
<feature type="transmembrane region" description="Helical" evidence="1">
    <location>
        <begin position="1011"/>
        <end position="1038"/>
    </location>
</feature>
<evidence type="ECO:0000313" key="3">
    <source>
        <dbReference type="Proteomes" id="UP001330434"/>
    </source>
</evidence>
<dbReference type="Gene3D" id="3.30.2090.10">
    <property type="entry name" value="Multidrug efflux transporter AcrB TolC docking domain, DN and DC subdomains"/>
    <property type="match status" value="2"/>
</dbReference>
<dbReference type="Gene3D" id="3.30.70.1430">
    <property type="entry name" value="Multidrug efflux transporter AcrB pore domain"/>
    <property type="match status" value="2"/>
</dbReference>
<feature type="transmembrane region" description="Helical" evidence="1">
    <location>
        <begin position="429"/>
        <end position="451"/>
    </location>
</feature>
<feature type="transmembrane region" description="Helical" evidence="1">
    <location>
        <begin position="868"/>
        <end position="885"/>
    </location>
</feature>
<keyword evidence="3" id="KW-1185">Reference proteome</keyword>
<dbReference type="SUPFAM" id="SSF82866">
    <property type="entry name" value="Multidrug efflux transporter AcrB transmembrane domain"/>
    <property type="match status" value="2"/>
</dbReference>
<accession>A0ABZ2C4S7</accession>
<feature type="transmembrane region" description="Helical" evidence="1">
    <location>
        <begin position="892"/>
        <end position="915"/>
    </location>
</feature>
<dbReference type="Gene3D" id="3.30.70.1320">
    <property type="entry name" value="Multidrug efflux transporter AcrB pore domain like"/>
    <property type="match status" value="1"/>
</dbReference>
<dbReference type="EMBL" id="CP133270">
    <property type="protein sequence ID" value="WVX66740.1"/>
    <property type="molecule type" value="Genomic_DNA"/>
</dbReference>
<evidence type="ECO:0000256" key="1">
    <source>
        <dbReference type="SAM" id="Phobius"/>
    </source>
</evidence>
<feature type="transmembrane region" description="Helical" evidence="1">
    <location>
        <begin position="463"/>
        <end position="487"/>
    </location>
</feature>
<organism evidence="2 3">
    <name type="scientific">Candidatus Bealeia paramacronuclearis</name>
    <dbReference type="NCBI Taxonomy" id="1921001"/>
    <lineage>
        <taxon>Bacteria</taxon>
        <taxon>Pseudomonadati</taxon>
        <taxon>Pseudomonadota</taxon>
        <taxon>Alphaproteobacteria</taxon>
        <taxon>Holosporales</taxon>
        <taxon>Holosporaceae</taxon>
        <taxon>Candidatus Bealeia</taxon>
    </lineage>
</organism>
<reference evidence="2 3" key="1">
    <citation type="journal article" date="2024" name="Environ. Microbiol.">
        <title>Novel evolutionary insights on the interactions of the Holosporales (Alphaproteobacteria) with eukaryotic hosts from comparative genomics.</title>
        <authorList>
            <person name="Giovannini M."/>
            <person name="Petroni G."/>
            <person name="Castelli M."/>
        </authorList>
    </citation>
    <scope>NUCLEOTIDE SEQUENCE [LARGE SCALE GENOMIC DNA]</scope>
    <source>
        <strain evidence="2 3">US_Bl 15I1</strain>
    </source>
</reference>
<evidence type="ECO:0000313" key="2">
    <source>
        <dbReference type="EMBL" id="WVX66740.1"/>
    </source>
</evidence>
<keyword evidence="1" id="KW-0812">Transmembrane</keyword>
<dbReference type="Pfam" id="PF00873">
    <property type="entry name" value="ACR_tran"/>
    <property type="match status" value="1"/>
</dbReference>
<dbReference type="Gene3D" id="1.20.1640.10">
    <property type="entry name" value="Multidrug efflux transporter AcrB transmembrane domain"/>
    <property type="match status" value="2"/>
</dbReference>